<evidence type="ECO:0000256" key="8">
    <source>
        <dbReference type="ARBA" id="ARBA00023136"/>
    </source>
</evidence>
<dbReference type="PANTHER" id="PTHR12022">
    <property type="entry name" value="UBIQUINOL-CYTOCHROME C REDUCTASE COMPLEX 14 KD PROTEIN"/>
    <property type="match status" value="1"/>
</dbReference>
<reference evidence="11" key="1">
    <citation type="journal article" date="2023" name="bioRxiv">
        <title>Complete genome of the Medicago anthracnose fungus, Colletotrichum destructivum, reveals a mini-chromosome-like region within a core chromosome.</title>
        <authorList>
            <person name="Lapalu N."/>
            <person name="Simon A."/>
            <person name="Lu A."/>
            <person name="Plaumann P.-L."/>
            <person name="Amselem J."/>
            <person name="Pigne S."/>
            <person name="Auger A."/>
            <person name="Koch C."/>
            <person name="Dallery J.-F."/>
            <person name="O'Connell R.J."/>
        </authorList>
    </citation>
    <scope>NUCLEOTIDE SEQUENCE [LARGE SCALE GENOMIC DNA]</scope>
    <source>
        <strain evidence="11">CBS 520.97</strain>
    </source>
</reference>
<dbReference type="KEGG" id="cdet:87949882"/>
<evidence type="ECO:0000313" key="10">
    <source>
        <dbReference type="EMBL" id="WQF88368.1"/>
    </source>
</evidence>
<dbReference type="GO" id="GO:0045275">
    <property type="term" value="C:respiratory chain complex III"/>
    <property type="evidence" value="ECO:0007669"/>
    <property type="project" value="InterPro"/>
</dbReference>
<keyword evidence="3" id="KW-0813">Transport</keyword>
<dbReference type="PANTHER" id="PTHR12022:SF0">
    <property type="entry name" value="CYTOCHROME B-C1 COMPLEX SUBUNIT 7"/>
    <property type="match status" value="1"/>
</dbReference>
<keyword evidence="11" id="KW-1185">Reference proteome</keyword>
<evidence type="ECO:0000256" key="5">
    <source>
        <dbReference type="ARBA" id="ARBA00022792"/>
    </source>
</evidence>
<evidence type="ECO:0000256" key="3">
    <source>
        <dbReference type="ARBA" id="ARBA00022448"/>
    </source>
</evidence>
<dbReference type="Pfam" id="PF02271">
    <property type="entry name" value="UCR_14kD"/>
    <property type="match status" value="1"/>
</dbReference>
<dbReference type="RefSeq" id="XP_062785589.1">
    <property type="nucleotide sequence ID" value="XM_062929538.1"/>
</dbReference>
<dbReference type="Gene3D" id="1.10.1090.10">
    <property type="entry name" value="Cytochrome b-c1 complex subunit 7"/>
    <property type="match status" value="1"/>
</dbReference>
<evidence type="ECO:0000256" key="7">
    <source>
        <dbReference type="ARBA" id="ARBA00023128"/>
    </source>
</evidence>
<keyword evidence="6" id="KW-0249">Electron transport</keyword>
<dbReference type="InterPro" id="IPR036544">
    <property type="entry name" value="QCR7_sf"/>
</dbReference>
<evidence type="ECO:0000256" key="2">
    <source>
        <dbReference type="ARBA" id="ARBA00008554"/>
    </source>
</evidence>
<keyword evidence="5" id="KW-0999">Mitochondrion inner membrane</keyword>
<proteinExistence type="inferred from homology"/>
<protein>
    <recommendedName>
        <fullName evidence="9">Complex III subunit 7</fullName>
    </recommendedName>
</protein>
<evidence type="ECO:0000256" key="6">
    <source>
        <dbReference type="ARBA" id="ARBA00022982"/>
    </source>
</evidence>
<accession>A0AAX4IZ24</accession>
<dbReference type="InterPro" id="IPR003197">
    <property type="entry name" value="QCR7"/>
</dbReference>
<dbReference type="GeneID" id="87949882"/>
<dbReference type="AlphaFoldDB" id="A0AAX4IZ24"/>
<keyword evidence="7" id="KW-0496">Mitochondrion</keyword>
<dbReference type="FunFam" id="1.10.1090.10:FF:000001">
    <property type="entry name" value="Cytochrome b-c1 complex subunit 7"/>
    <property type="match status" value="1"/>
</dbReference>
<comment type="subcellular location">
    <subcellularLocation>
        <location evidence="1">Mitochondrion inner membrane</location>
        <topology evidence="1">Peripheral membrane protein</topology>
        <orientation evidence="1">Matrix side</orientation>
    </subcellularLocation>
</comment>
<dbReference type="SUPFAM" id="SSF81524">
    <property type="entry name" value="14 kDa protein of cytochrome bc1 complex (Ubiquinol-cytochrome c reductase)"/>
    <property type="match status" value="1"/>
</dbReference>
<gene>
    <name evidence="10" type="ORF">CDEST_13382</name>
</gene>
<keyword evidence="4" id="KW-0679">Respiratory chain</keyword>
<keyword evidence="8" id="KW-0472">Membrane</keyword>
<dbReference type="EMBL" id="CP137313">
    <property type="protein sequence ID" value="WQF88368.1"/>
    <property type="molecule type" value="Genomic_DNA"/>
</dbReference>
<evidence type="ECO:0000256" key="4">
    <source>
        <dbReference type="ARBA" id="ARBA00022660"/>
    </source>
</evidence>
<evidence type="ECO:0000313" key="11">
    <source>
        <dbReference type="Proteomes" id="UP001322277"/>
    </source>
</evidence>
<dbReference type="GO" id="GO:0005743">
    <property type="term" value="C:mitochondrial inner membrane"/>
    <property type="evidence" value="ECO:0007669"/>
    <property type="project" value="UniProtKB-SubCell"/>
</dbReference>
<comment type="similarity">
    <text evidence="2">Belongs to the UQCRB/QCR7 family.</text>
</comment>
<evidence type="ECO:0000256" key="9">
    <source>
        <dbReference type="ARBA" id="ARBA00031684"/>
    </source>
</evidence>
<sequence length="189" mass="21802">MSEARGRSHDPTSRIFAPLRDAPRFCQRDQSQPQAIRKTVLRGIISNPLLSCVHHPPPAATMTSLISKKLADGILARPFLKSIFVPFSNWYANAAGHRKLGLRFDDLFEEETDIVQKALKRLSPKESYDRVFRIRRAVQLSYQHKLLPKSEWTKPEEDYPYLGPIIQQIQAEEAEKLAFETMEVQKKHH</sequence>
<dbReference type="GO" id="GO:0006122">
    <property type="term" value="P:mitochondrial electron transport, ubiquinol to cytochrome c"/>
    <property type="evidence" value="ECO:0007669"/>
    <property type="project" value="InterPro"/>
</dbReference>
<dbReference type="Proteomes" id="UP001322277">
    <property type="component" value="Chromosome 9"/>
</dbReference>
<name>A0AAX4IZ24_9PEZI</name>
<evidence type="ECO:0000256" key="1">
    <source>
        <dbReference type="ARBA" id="ARBA00004443"/>
    </source>
</evidence>
<organism evidence="10 11">
    <name type="scientific">Colletotrichum destructivum</name>
    <dbReference type="NCBI Taxonomy" id="34406"/>
    <lineage>
        <taxon>Eukaryota</taxon>
        <taxon>Fungi</taxon>
        <taxon>Dikarya</taxon>
        <taxon>Ascomycota</taxon>
        <taxon>Pezizomycotina</taxon>
        <taxon>Sordariomycetes</taxon>
        <taxon>Hypocreomycetidae</taxon>
        <taxon>Glomerellales</taxon>
        <taxon>Glomerellaceae</taxon>
        <taxon>Colletotrichum</taxon>
        <taxon>Colletotrichum destructivum species complex</taxon>
    </lineage>
</organism>